<dbReference type="Gene3D" id="3.40.190.150">
    <property type="entry name" value="Bordetella uptake gene, domain 1"/>
    <property type="match status" value="1"/>
</dbReference>
<evidence type="ECO:0008006" key="4">
    <source>
        <dbReference type="Google" id="ProtNLM"/>
    </source>
</evidence>
<organism evidence="2 3">
    <name type="scientific">Teichococcus vastitatis</name>
    <dbReference type="NCBI Taxonomy" id="2307076"/>
    <lineage>
        <taxon>Bacteria</taxon>
        <taxon>Pseudomonadati</taxon>
        <taxon>Pseudomonadota</taxon>
        <taxon>Alphaproteobacteria</taxon>
        <taxon>Acetobacterales</taxon>
        <taxon>Roseomonadaceae</taxon>
        <taxon>Roseomonas</taxon>
    </lineage>
</organism>
<dbReference type="PANTHER" id="PTHR42928:SF5">
    <property type="entry name" value="BLR1237 PROTEIN"/>
    <property type="match status" value="1"/>
</dbReference>
<comment type="similarity">
    <text evidence="1">Belongs to the UPF0065 (bug) family.</text>
</comment>
<dbReference type="Proteomes" id="UP001201985">
    <property type="component" value="Unassembled WGS sequence"/>
</dbReference>
<dbReference type="EMBL" id="JALBUU010000122">
    <property type="protein sequence ID" value="MCI0756295.1"/>
    <property type="molecule type" value="Genomic_DNA"/>
</dbReference>
<dbReference type="Pfam" id="PF03401">
    <property type="entry name" value="TctC"/>
    <property type="match status" value="1"/>
</dbReference>
<dbReference type="InterPro" id="IPR042100">
    <property type="entry name" value="Bug_dom1"/>
</dbReference>
<sequence>MVIDSAATAIPIARSGQACVLGVTSAARLAQLPSIPTVAETLPGYNAYTWNAILARAGTAPEALDRMNAAVNFALQKPNLRKRLEDLGIAVMSESTPTSVDAFLRTETGKWQRLLREAGVKAD</sequence>
<accession>A0ABS9WBN1</accession>
<keyword evidence="3" id="KW-1185">Reference proteome</keyword>
<name>A0ABS9WBN1_9PROT</name>
<dbReference type="PANTHER" id="PTHR42928">
    <property type="entry name" value="TRICARBOXYLATE-BINDING PROTEIN"/>
    <property type="match status" value="1"/>
</dbReference>
<evidence type="ECO:0000313" key="2">
    <source>
        <dbReference type="EMBL" id="MCI0756295.1"/>
    </source>
</evidence>
<proteinExistence type="inferred from homology"/>
<evidence type="ECO:0000256" key="1">
    <source>
        <dbReference type="ARBA" id="ARBA00006987"/>
    </source>
</evidence>
<comment type="caution">
    <text evidence="2">The sequence shown here is derived from an EMBL/GenBank/DDBJ whole genome shotgun (WGS) entry which is preliminary data.</text>
</comment>
<reference evidence="2 3" key="1">
    <citation type="submission" date="2022-03" db="EMBL/GenBank/DDBJ databases">
        <title>Complete genome analysis of Roseomonas KG 17.1 : a prolific producer of plant growth promoters.</title>
        <authorList>
            <person name="Saadouli I."/>
            <person name="Najjari A."/>
            <person name="Mosbah A."/>
            <person name="Ouzari H.I."/>
        </authorList>
    </citation>
    <scope>NUCLEOTIDE SEQUENCE [LARGE SCALE GENOMIC DNA]</scope>
    <source>
        <strain evidence="2 3">KG17-1</strain>
    </source>
</reference>
<evidence type="ECO:0000313" key="3">
    <source>
        <dbReference type="Proteomes" id="UP001201985"/>
    </source>
</evidence>
<dbReference type="Gene3D" id="3.40.190.10">
    <property type="entry name" value="Periplasmic binding protein-like II"/>
    <property type="match status" value="1"/>
</dbReference>
<protein>
    <recommendedName>
        <fullName evidence="4">Tripartite tricarboxylate transporter family receptor</fullName>
    </recommendedName>
</protein>
<gene>
    <name evidence="2" type="ORF">MON41_21850</name>
</gene>
<dbReference type="InterPro" id="IPR005064">
    <property type="entry name" value="BUG"/>
</dbReference>